<sequence>MCVSVSFSQCQQMYHLTPERDLFFFFITYNMRDAERFDANLGGCKADKNQRKIERDGACMCALCNANARKQKTHKIIMKKKTLKPANFGTFVCVRVQFQVSPLFVV</sequence>
<dbReference type="EMBL" id="CM017632">
    <property type="protein sequence ID" value="TYH48217.1"/>
    <property type="molecule type" value="Genomic_DNA"/>
</dbReference>
<keyword evidence="2" id="KW-1185">Reference proteome</keyword>
<dbReference type="Proteomes" id="UP000322667">
    <property type="component" value="Chromosome D10"/>
</dbReference>
<accession>A0A5D2J056</accession>
<evidence type="ECO:0000313" key="2">
    <source>
        <dbReference type="Proteomes" id="UP000322667"/>
    </source>
</evidence>
<organism evidence="1 2">
    <name type="scientific">Gossypium tomentosum</name>
    <name type="common">Hawaiian cotton</name>
    <name type="synonym">Gossypium sandvicense</name>
    <dbReference type="NCBI Taxonomy" id="34277"/>
    <lineage>
        <taxon>Eukaryota</taxon>
        <taxon>Viridiplantae</taxon>
        <taxon>Streptophyta</taxon>
        <taxon>Embryophyta</taxon>
        <taxon>Tracheophyta</taxon>
        <taxon>Spermatophyta</taxon>
        <taxon>Magnoliopsida</taxon>
        <taxon>eudicotyledons</taxon>
        <taxon>Gunneridae</taxon>
        <taxon>Pentapetalae</taxon>
        <taxon>rosids</taxon>
        <taxon>malvids</taxon>
        <taxon>Malvales</taxon>
        <taxon>Malvaceae</taxon>
        <taxon>Malvoideae</taxon>
        <taxon>Gossypium</taxon>
    </lineage>
</organism>
<name>A0A5D2J056_GOSTO</name>
<dbReference type="AlphaFoldDB" id="A0A5D2J056"/>
<proteinExistence type="predicted"/>
<protein>
    <submittedName>
        <fullName evidence="1">Uncharacterized protein</fullName>
    </submittedName>
</protein>
<evidence type="ECO:0000313" key="1">
    <source>
        <dbReference type="EMBL" id="TYH48217.1"/>
    </source>
</evidence>
<gene>
    <name evidence="1" type="ORF">ES332_D10G052800v1</name>
</gene>
<reference evidence="1 2" key="1">
    <citation type="submission" date="2019-07" db="EMBL/GenBank/DDBJ databases">
        <title>WGS assembly of Gossypium tomentosum.</title>
        <authorList>
            <person name="Chen Z.J."/>
            <person name="Sreedasyam A."/>
            <person name="Ando A."/>
            <person name="Song Q."/>
            <person name="De L."/>
            <person name="Hulse-Kemp A."/>
            <person name="Ding M."/>
            <person name="Ye W."/>
            <person name="Kirkbride R."/>
            <person name="Jenkins J."/>
            <person name="Plott C."/>
            <person name="Lovell J."/>
            <person name="Lin Y.-M."/>
            <person name="Vaughn R."/>
            <person name="Liu B."/>
            <person name="Li W."/>
            <person name="Simpson S."/>
            <person name="Scheffler B."/>
            <person name="Saski C."/>
            <person name="Grover C."/>
            <person name="Hu G."/>
            <person name="Conover J."/>
            <person name="Carlson J."/>
            <person name="Shu S."/>
            <person name="Boston L."/>
            <person name="Williams M."/>
            <person name="Peterson D."/>
            <person name="Mcgee K."/>
            <person name="Jones D."/>
            <person name="Wendel J."/>
            <person name="Stelly D."/>
            <person name="Grimwood J."/>
            <person name="Schmutz J."/>
        </authorList>
    </citation>
    <scope>NUCLEOTIDE SEQUENCE [LARGE SCALE GENOMIC DNA]</scope>
    <source>
        <strain evidence="1">7179.01</strain>
    </source>
</reference>